<dbReference type="SMART" id="SM00320">
    <property type="entry name" value="WD40"/>
    <property type="match status" value="4"/>
</dbReference>
<keyword evidence="1 3" id="KW-0853">WD repeat</keyword>
<evidence type="ECO:0000256" key="2">
    <source>
        <dbReference type="ARBA" id="ARBA00022737"/>
    </source>
</evidence>
<proteinExistence type="predicted"/>
<feature type="repeat" description="WD" evidence="3">
    <location>
        <begin position="251"/>
        <end position="284"/>
    </location>
</feature>
<dbReference type="Proteomes" id="UP000287144">
    <property type="component" value="Unassembled WGS sequence"/>
</dbReference>
<dbReference type="InterPro" id="IPR036322">
    <property type="entry name" value="WD40_repeat_dom_sf"/>
</dbReference>
<dbReference type="CDD" id="cd06530">
    <property type="entry name" value="S26_SPase_I"/>
    <property type="match status" value="1"/>
</dbReference>
<dbReference type="GO" id="GO:0006465">
    <property type="term" value="P:signal peptide processing"/>
    <property type="evidence" value="ECO:0007669"/>
    <property type="project" value="InterPro"/>
</dbReference>
<dbReference type="PANTHER" id="PTHR10971">
    <property type="entry name" value="MRNA EXPORT FACTOR AND BUB3"/>
    <property type="match status" value="1"/>
</dbReference>
<dbReference type="GO" id="GO:0004252">
    <property type="term" value="F:serine-type endopeptidase activity"/>
    <property type="evidence" value="ECO:0007669"/>
    <property type="project" value="InterPro"/>
</dbReference>
<feature type="repeat" description="WD" evidence="3">
    <location>
        <begin position="409"/>
        <end position="443"/>
    </location>
</feature>
<gene>
    <name evidence="4" type="ORF">CEP52_008938</name>
</gene>
<keyword evidence="2" id="KW-0677">Repeat</keyword>
<evidence type="ECO:0000313" key="4">
    <source>
        <dbReference type="EMBL" id="RSM00708.1"/>
    </source>
</evidence>
<dbReference type="InterPro" id="IPR001680">
    <property type="entry name" value="WD40_rpt"/>
</dbReference>
<evidence type="ECO:0000256" key="1">
    <source>
        <dbReference type="ARBA" id="ARBA00022574"/>
    </source>
</evidence>
<dbReference type="Pfam" id="PF00400">
    <property type="entry name" value="WD40"/>
    <property type="match status" value="3"/>
</dbReference>
<evidence type="ECO:0000313" key="5">
    <source>
        <dbReference type="Proteomes" id="UP000287144"/>
    </source>
</evidence>
<dbReference type="InterPro" id="IPR015943">
    <property type="entry name" value="WD40/YVTN_repeat-like_dom_sf"/>
</dbReference>
<protein>
    <recommendedName>
        <fullName evidence="6">Cell cycle arrest protein BUB3</fullName>
    </recommendedName>
</protein>
<dbReference type="InterPro" id="IPR019533">
    <property type="entry name" value="Peptidase_S26"/>
</dbReference>
<dbReference type="PROSITE" id="PS50082">
    <property type="entry name" value="WD_REPEATS_2"/>
    <property type="match status" value="2"/>
</dbReference>
<reference evidence="4 5" key="1">
    <citation type="submission" date="2017-06" db="EMBL/GenBank/DDBJ databases">
        <title>Comparative genomic analysis of Ambrosia Fusariam Clade fungi.</title>
        <authorList>
            <person name="Stajich J.E."/>
            <person name="Carrillo J."/>
            <person name="Kijimoto T."/>
            <person name="Eskalen A."/>
            <person name="O'Donnell K."/>
            <person name="Kasson M."/>
        </authorList>
    </citation>
    <scope>NUCLEOTIDE SEQUENCE [LARGE SCALE GENOMIC DNA]</scope>
    <source>
        <strain evidence="4 5">NRRL62579</strain>
    </source>
</reference>
<dbReference type="STRING" id="1325735.A0A428TF93"/>
<sequence>MAPGSTWARFSGGVAGSTALRLFGLATWIPVIAMFNLHVAELTVVDGASMYPLINDDKDSTLRRDVILNWKWSPHEGIERGMVVTLRSPLHPEVIAVKRVVALENDVVRTKTTTSTTNSTITQRPEVHPSFKTVQALSKLQTPTSSVSSRAQTIMAPATQYELSPAPGDAVSSIAFAPSSGTKLLVSSWDKKVYCYDIAGGAGETTLVNTYEHRAPVLDVCFGASDNEAFTAGMDWVVNRIDLETGEKTELSKHAAPVRCVAYSPTHSILVSASWDCSLNLHNLADPSSAPIRVSLPGKPHALAASPTKVVVAMAGRVINIYDLKAIADLFVTGSTDLQPWQQRESSLRYLTRAVSCMPNDAGYATSSIEGRVAVEWFEDTAESQARKYAFKCHRQAAPDGDGDIVYPVNALAFHPVHGTFASGGGDGTAALWDAEAKRRLKQYQKFPNSVAALAFSSDGKYLAVGVCPGFETGQEDYNGAGQTAVLIRELGENEAKGKGAK</sequence>
<dbReference type="EMBL" id="NKCK01000091">
    <property type="protein sequence ID" value="RSM00708.1"/>
    <property type="molecule type" value="Genomic_DNA"/>
</dbReference>
<evidence type="ECO:0000256" key="3">
    <source>
        <dbReference type="PROSITE-ProRule" id="PRU00221"/>
    </source>
</evidence>
<organism evidence="4 5">
    <name type="scientific">Fusarium oligoseptatum</name>
    <dbReference type="NCBI Taxonomy" id="2604345"/>
    <lineage>
        <taxon>Eukaryota</taxon>
        <taxon>Fungi</taxon>
        <taxon>Dikarya</taxon>
        <taxon>Ascomycota</taxon>
        <taxon>Pezizomycotina</taxon>
        <taxon>Sordariomycetes</taxon>
        <taxon>Hypocreomycetidae</taxon>
        <taxon>Hypocreales</taxon>
        <taxon>Nectriaceae</taxon>
        <taxon>Fusarium</taxon>
        <taxon>Fusarium solani species complex</taxon>
    </lineage>
</organism>
<dbReference type="InterPro" id="IPR036286">
    <property type="entry name" value="LexA/Signal_pep-like_sf"/>
</dbReference>
<evidence type="ECO:0008006" key="6">
    <source>
        <dbReference type="Google" id="ProtNLM"/>
    </source>
</evidence>
<name>A0A428TF93_9HYPO</name>
<keyword evidence="5" id="KW-1185">Reference proteome</keyword>
<dbReference type="Gene3D" id="2.130.10.10">
    <property type="entry name" value="YVTN repeat-like/Quinoprotein amine dehydrogenase"/>
    <property type="match status" value="1"/>
</dbReference>
<dbReference type="AlphaFoldDB" id="A0A428TF93"/>
<dbReference type="SUPFAM" id="SSF51306">
    <property type="entry name" value="LexA/Signal peptidase"/>
    <property type="match status" value="1"/>
</dbReference>
<dbReference type="SUPFAM" id="SSF50978">
    <property type="entry name" value="WD40 repeat-like"/>
    <property type="match status" value="1"/>
</dbReference>
<accession>A0A428TF93</accession>
<comment type="caution">
    <text evidence="4">The sequence shown here is derived from an EMBL/GenBank/DDBJ whole genome shotgun (WGS) entry which is preliminary data.</text>
</comment>